<feature type="compositionally biased region" description="Polar residues" evidence="1">
    <location>
        <begin position="140"/>
        <end position="151"/>
    </location>
</feature>
<dbReference type="GO" id="GO:0003676">
    <property type="term" value="F:nucleic acid binding"/>
    <property type="evidence" value="ECO:0007669"/>
    <property type="project" value="InterPro"/>
</dbReference>
<feature type="compositionally biased region" description="Basic residues" evidence="1">
    <location>
        <begin position="346"/>
        <end position="356"/>
    </location>
</feature>
<organism evidence="3 4">
    <name type="scientific">Clydaea vesicula</name>
    <dbReference type="NCBI Taxonomy" id="447962"/>
    <lineage>
        <taxon>Eukaryota</taxon>
        <taxon>Fungi</taxon>
        <taxon>Fungi incertae sedis</taxon>
        <taxon>Chytridiomycota</taxon>
        <taxon>Chytridiomycota incertae sedis</taxon>
        <taxon>Chytridiomycetes</taxon>
        <taxon>Lobulomycetales</taxon>
        <taxon>Lobulomycetaceae</taxon>
        <taxon>Clydaea</taxon>
    </lineage>
</organism>
<dbReference type="InterPro" id="IPR011129">
    <property type="entry name" value="CSD"/>
</dbReference>
<feature type="domain" description="CSD" evidence="2">
    <location>
        <begin position="42"/>
        <end position="108"/>
    </location>
</feature>
<dbReference type="SMART" id="SM00357">
    <property type="entry name" value="CSP"/>
    <property type="match status" value="1"/>
</dbReference>
<comment type="caution">
    <text evidence="3">The sequence shown here is derived from an EMBL/GenBank/DDBJ whole genome shotgun (WGS) entry which is preliminary data.</text>
</comment>
<keyword evidence="4" id="KW-1185">Reference proteome</keyword>
<dbReference type="Pfam" id="PF00313">
    <property type="entry name" value="CSD"/>
    <property type="match status" value="1"/>
</dbReference>
<dbReference type="InterPro" id="IPR002059">
    <property type="entry name" value="CSP_DNA-bd"/>
</dbReference>
<feature type="region of interest" description="Disordered" evidence="1">
    <location>
        <begin position="101"/>
        <end position="151"/>
    </location>
</feature>
<reference evidence="3" key="1">
    <citation type="submission" date="2020-05" db="EMBL/GenBank/DDBJ databases">
        <title>Phylogenomic resolution of chytrid fungi.</title>
        <authorList>
            <person name="Stajich J.E."/>
            <person name="Amses K."/>
            <person name="Simmons R."/>
            <person name="Seto K."/>
            <person name="Myers J."/>
            <person name="Bonds A."/>
            <person name="Quandt C.A."/>
            <person name="Barry K."/>
            <person name="Liu P."/>
            <person name="Grigoriev I."/>
            <person name="Longcore J.E."/>
            <person name="James T.Y."/>
        </authorList>
    </citation>
    <scope>NUCLEOTIDE SEQUENCE</scope>
    <source>
        <strain evidence="3">JEL0476</strain>
    </source>
</reference>
<feature type="compositionally biased region" description="Low complexity" evidence="1">
    <location>
        <begin position="295"/>
        <end position="313"/>
    </location>
</feature>
<feature type="compositionally biased region" description="Low complexity" evidence="1">
    <location>
        <begin position="27"/>
        <end position="37"/>
    </location>
</feature>
<evidence type="ECO:0000259" key="2">
    <source>
        <dbReference type="PROSITE" id="PS51857"/>
    </source>
</evidence>
<dbReference type="PROSITE" id="PS00352">
    <property type="entry name" value="CSD_1"/>
    <property type="match status" value="1"/>
</dbReference>
<feature type="compositionally biased region" description="Basic and acidic residues" evidence="1">
    <location>
        <begin position="129"/>
        <end position="139"/>
    </location>
</feature>
<sequence>MAATATNSATTQGQSGDSPSFSEDHQQQPNSDQYYQQQQPIRMGGKVKFFNSHKGYGFIIPDLADWEVFVHHTAIKNDGGFRSLAEGEYVEFDVLEGPKGMQAANVSGPNESSVIGDPNAGKPNQSNGERSHKPSRGNDMRSTNSQVQPWPQTMMYTYPNVTEPQAINMGAPAPISYGAYYGSPSQQSYGQWMGYQQTQQHWQPYQMMPYPSTGELSPTSSHPTSPTAIIGNYNQAQTYPLQPQQPQYYQYGFYNLVQGMNSLNISPGHQQQHINNTLTQIQQQKPIQHGANEDNTSYKNSNHNNSNNTNSKSPTANLQQSVSSSETTDVEKKPENKKVSVEPTKSKPKSQIKSRSKSPNNS</sequence>
<protein>
    <recommendedName>
        <fullName evidence="2">CSD domain-containing protein</fullName>
    </recommendedName>
</protein>
<dbReference type="Gene3D" id="2.40.50.140">
    <property type="entry name" value="Nucleic acid-binding proteins"/>
    <property type="match status" value="1"/>
</dbReference>
<dbReference type="InterPro" id="IPR019844">
    <property type="entry name" value="CSD_CS"/>
</dbReference>
<feature type="non-terminal residue" evidence="3">
    <location>
        <position position="362"/>
    </location>
</feature>
<name>A0AAD5XXQ8_9FUNG</name>
<evidence type="ECO:0000256" key="1">
    <source>
        <dbReference type="SAM" id="MobiDB-lite"/>
    </source>
</evidence>
<dbReference type="EMBL" id="JADGJW010000086">
    <property type="protein sequence ID" value="KAJ3224650.1"/>
    <property type="molecule type" value="Genomic_DNA"/>
</dbReference>
<dbReference type="InterPro" id="IPR050181">
    <property type="entry name" value="Cold_shock_domain"/>
</dbReference>
<dbReference type="CDD" id="cd04458">
    <property type="entry name" value="CSP_CDS"/>
    <property type="match status" value="1"/>
</dbReference>
<dbReference type="PROSITE" id="PS51857">
    <property type="entry name" value="CSD_2"/>
    <property type="match status" value="1"/>
</dbReference>
<feature type="compositionally biased region" description="Polar residues" evidence="1">
    <location>
        <begin position="104"/>
        <end position="113"/>
    </location>
</feature>
<feature type="compositionally biased region" description="Polar residues" evidence="1">
    <location>
        <begin position="1"/>
        <end position="21"/>
    </location>
</feature>
<feature type="compositionally biased region" description="Polar residues" evidence="1">
    <location>
        <begin position="314"/>
        <end position="327"/>
    </location>
</feature>
<dbReference type="Proteomes" id="UP001211065">
    <property type="component" value="Unassembled WGS sequence"/>
</dbReference>
<dbReference type="PRINTS" id="PR00050">
    <property type="entry name" value="COLDSHOCK"/>
</dbReference>
<evidence type="ECO:0000313" key="3">
    <source>
        <dbReference type="EMBL" id="KAJ3224650.1"/>
    </source>
</evidence>
<dbReference type="PANTHER" id="PTHR11544">
    <property type="entry name" value="COLD SHOCK DOMAIN CONTAINING PROTEINS"/>
    <property type="match status" value="1"/>
</dbReference>
<accession>A0AAD5XXQ8</accession>
<feature type="region of interest" description="Disordered" evidence="1">
    <location>
        <begin position="281"/>
        <end position="362"/>
    </location>
</feature>
<proteinExistence type="predicted"/>
<gene>
    <name evidence="3" type="ORF">HK099_008127</name>
</gene>
<dbReference type="AlphaFoldDB" id="A0AAD5XXQ8"/>
<dbReference type="SUPFAM" id="SSF50249">
    <property type="entry name" value="Nucleic acid-binding proteins"/>
    <property type="match status" value="1"/>
</dbReference>
<dbReference type="InterPro" id="IPR012340">
    <property type="entry name" value="NA-bd_OB-fold"/>
</dbReference>
<feature type="compositionally biased region" description="Basic and acidic residues" evidence="1">
    <location>
        <begin position="329"/>
        <end position="340"/>
    </location>
</feature>
<evidence type="ECO:0000313" key="4">
    <source>
        <dbReference type="Proteomes" id="UP001211065"/>
    </source>
</evidence>
<feature type="region of interest" description="Disordered" evidence="1">
    <location>
        <begin position="1"/>
        <end position="37"/>
    </location>
</feature>